<name>A0A2U1NF47_ARTAN</name>
<dbReference type="InterPro" id="IPR001854">
    <property type="entry name" value="Ribosomal_uL29"/>
</dbReference>
<dbReference type="PANTHER" id="PTHR45722">
    <property type="entry name" value="60S RIBOSOMAL PROTEIN L35"/>
    <property type="match status" value="1"/>
</dbReference>
<dbReference type="Gene3D" id="6.10.250.3450">
    <property type="match status" value="1"/>
</dbReference>
<dbReference type="GO" id="GO:0003729">
    <property type="term" value="F:mRNA binding"/>
    <property type="evidence" value="ECO:0007669"/>
    <property type="project" value="TreeGrafter"/>
</dbReference>
<dbReference type="NCBIfam" id="TIGR00012">
    <property type="entry name" value="L29"/>
    <property type="match status" value="1"/>
</dbReference>
<dbReference type="CDD" id="cd00427">
    <property type="entry name" value="Ribosomal_L29_HIP"/>
    <property type="match status" value="1"/>
</dbReference>
<dbReference type="FunFam" id="1.10.287.310:FF:000002">
    <property type="entry name" value="60S ribosomal protein L35"/>
    <property type="match status" value="1"/>
</dbReference>
<comment type="caution">
    <text evidence="4">The sequence shown here is derived from an EMBL/GenBank/DDBJ whole genome shotgun (WGS) entry which is preliminary data.</text>
</comment>
<dbReference type="GO" id="GO:0006412">
    <property type="term" value="P:translation"/>
    <property type="evidence" value="ECO:0007669"/>
    <property type="project" value="InterPro"/>
</dbReference>
<dbReference type="STRING" id="35608.A0A2U1NF47"/>
<dbReference type="InterPro" id="IPR036049">
    <property type="entry name" value="Ribosomal_uL29_sf"/>
</dbReference>
<gene>
    <name evidence="4" type="ORF">CTI12_AA149460</name>
</gene>
<dbReference type="InterPro" id="IPR045059">
    <property type="entry name" value="Ribosomal_uL29_euk"/>
</dbReference>
<dbReference type="OrthoDB" id="528635at2759"/>
<protein>
    <submittedName>
        <fullName evidence="4">Ribosomal protein L29</fullName>
    </submittedName>
</protein>
<evidence type="ECO:0000256" key="2">
    <source>
        <dbReference type="ARBA" id="ARBA00022980"/>
    </source>
</evidence>
<dbReference type="SUPFAM" id="SSF46561">
    <property type="entry name" value="Ribosomal protein L29 (L29p)"/>
    <property type="match status" value="1"/>
</dbReference>
<organism evidence="4 5">
    <name type="scientific">Artemisia annua</name>
    <name type="common">Sweet wormwood</name>
    <dbReference type="NCBI Taxonomy" id="35608"/>
    <lineage>
        <taxon>Eukaryota</taxon>
        <taxon>Viridiplantae</taxon>
        <taxon>Streptophyta</taxon>
        <taxon>Embryophyta</taxon>
        <taxon>Tracheophyta</taxon>
        <taxon>Spermatophyta</taxon>
        <taxon>Magnoliopsida</taxon>
        <taxon>eudicotyledons</taxon>
        <taxon>Gunneridae</taxon>
        <taxon>Pentapetalae</taxon>
        <taxon>asterids</taxon>
        <taxon>campanulids</taxon>
        <taxon>Asterales</taxon>
        <taxon>Asteraceae</taxon>
        <taxon>Asteroideae</taxon>
        <taxon>Anthemideae</taxon>
        <taxon>Artemisiinae</taxon>
        <taxon>Artemisia</taxon>
    </lineage>
</organism>
<dbReference type="Pfam" id="PF00831">
    <property type="entry name" value="Ribosomal_L29"/>
    <property type="match status" value="1"/>
</dbReference>
<dbReference type="HAMAP" id="MF_00374">
    <property type="entry name" value="Ribosomal_uL29"/>
    <property type="match status" value="1"/>
</dbReference>
<keyword evidence="2 4" id="KW-0689">Ribosomal protein</keyword>
<proteinExistence type="inferred from homology"/>
<dbReference type="Gene3D" id="1.10.287.310">
    <property type="match status" value="1"/>
</dbReference>
<dbReference type="PANTHER" id="PTHR45722:SF2">
    <property type="entry name" value="LARGE RIBOSOMAL SUBUNIT PROTEIN UL29-RELATED"/>
    <property type="match status" value="1"/>
</dbReference>
<evidence type="ECO:0000256" key="1">
    <source>
        <dbReference type="ARBA" id="ARBA00009254"/>
    </source>
</evidence>
<keyword evidence="3" id="KW-0687">Ribonucleoprotein</keyword>
<dbReference type="Proteomes" id="UP000245207">
    <property type="component" value="Unassembled WGS sequence"/>
</dbReference>
<keyword evidence="5" id="KW-1185">Reference proteome</keyword>
<comment type="similarity">
    <text evidence="1">Belongs to the universal ribosomal protein uL29 family.</text>
</comment>
<evidence type="ECO:0000256" key="3">
    <source>
        <dbReference type="ARBA" id="ARBA00023274"/>
    </source>
</evidence>
<evidence type="ECO:0000313" key="4">
    <source>
        <dbReference type="EMBL" id="PWA72070.1"/>
    </source>
</evidence>
<dbReference type="AlphaFoldDB" id="A0A2U1NF47"/>
<dbReference type="GO" id="GO:0003735">
    <property type="term" value="F:structural constituent of ribosome"/>
    <property type="evidence" value="ECO:0007669"/>
    <property type="project" value="InterPro"/>
</dbReference>
<accession>A0A2U1NF47</accession>
<reference evidence="4 5" key="1">
    <citation type="journal article" date="2018" name="Mol. Plant">
        <title>The genome of Artemisia annua provides insight into the evolution of Asteraceae family and artemisinin biosynthesis.</title>
        <authorList>
            <person name="Shen Q."/>
            <person name="Zhang L."/>
            <person name="Liao Z."/>
            <person name="Wang S."/>
            <person name="Yan T."/>
            <person name="Shi P."/>
            <person name="Liu M."/>
            <person name="Fu X."/>
            <person name="Pan Q."/>
            <person name="Wang Y."/>
            <person name="Lv Z."/>
            <person name="Lu X."/>
            <person name="Zhang F."/>
            <person name="Jiang W."/>
            <person name="Ma Y."/>
            <person name="Chen M."/>
            <person name="Hao X."/>
            <person name="Li L."/>
            <person name="Tang Y."/>
            <person name="Lv G."/>
            <person name="Zhou Y."/>
            <person name="Sun X."/>
            <person name="Brodelius P.E."/>
            <person name="Rose J.K.C."/>
            <person name="Tang K."/>
        </authorList>
    </citation>
    <scope>NUCLEOTIDE SEQUENCE [LARGE SCALE GENOMIC DNA]</scope>
    <source>
        <strain evidence="5">cv. Huhao1</strain>
        <tissue evidence="4">Leaf</tissue>
    </source>
</reference>
<dbReference type="FunFam" id="6.10.250.3450:FF:000001">
    <property type="entry name" value="60S ribosomal protein L35"/>
    <property type="match status" value="1"/>
</dbReference>
<dbReference type="EMBL" id="PKPP01002972">
    <property type="protein sequence ID" value="PWA72070.1"/>
    <property type="molecule type" value="Genomic_DNA"/>
</dbReference>
<evidence type="ECO:0000313" key="5">
    <source>
        <dbReference type="Proteomes" id="UP000245207"/>
    </source>
</evidence>
<dbReference type="GO" id="GO:0000463">
    <property type="term" value="P:maturation of LSU-rRNA from tricistronic rRNA transcript (SSU-rRNA, 5.8S rRNA, LSU-rRNA)"/>
    <property type="evidence" value="ECO:0007669"/>
    <property type="project" value="InterPro"/>
</dbReference>
<sequence length="123" mass="14331">MARIKVHELREKTKTDLFSQLKELKAELALLRVAKVTGGAPNKLSKIKVVRTSIAQVLTVISQTQKAKLREAYKNKKYLPLDLRPKKTRAIRRRLTKHQVSLKTEREKKKEKYLPLRKYAIKA</sequence>
<dbReference type="GO" id="GO:0022625">
    <property type="term" value="C:cytosolic large ribosomal subunit"/>
    <property type="evidence" value="ECO:0007669"/>
    <property type="project" value="InterPro"/>
</dbReference>